<comment type="cofactor">
    <cofactor evidence="6">
        <name>Zn(2+)</name>
        <dbReference type="ChEBI" id="CHEBI:29105"/>
    </cofactor>
    <text evidence="6">Binds 1 zinc ion.</text>
</comment>
<proteinExistence type="inferred from homology"/>
<dbReference type="Proteomes" id="UP000278792">
    <property type="component" value="Unassembled WGS sequence"/>
</dbReference>
<dbReference type="GO" id="GO:0046872">
    <property type="term" value="F:metal ion binding"/>
    <property type="evidence" value="ECO:0007669"/>
    <property type="project" value="UniProtKB-UniRule"/>
</dbReference>
<keyword evidence="2 6" id="KW-0479">Metal-binding</keyword>
<evidence type="ECO:0000259" key="7">
    <source>
        <dbReference type="Pfam" id="PF01432"/>
    </source>
</evidence>
<dbReference type="SUPFAM" id="SSF55486">
    <property type="entry name" value="Metalloproteases ('zincins'), catalytic domain"/>
    <property type="match status" value="1"/>
</dbReference>
<accession>A0A3N3DY76</accession>
<dbReference type="InterPro" id="IPR011977">
    <property type="entry name" value="Pept_M3B_clade3"/>
</dbReference>
<organism evidence="9 10">
    <name type="scientific">Vibrio ponticus</name>
    <dbReference type="NCBI Taxonomy" id="265668"/>
    <lineage>
        <taxon>Bacteria</taxon>
        <taxon>Pseudomonadati</taxon>
        <taxon>Pseudomonadota</taxon>
        <taxon>Gammaproteobacteria</taxon>
        <taxon>Vibrionales</taxon>
        <taxon>Vibrionaceae</taxon>
        <taxon>Vibrio</taxon>
    </lineage>
</organism>
<evidence type="ECO:0000313" key="9">
    <source>
        <dbReference type="EMBL" id="ROV59484.1"/>
    </source>
</evidence>
<dbReference type="CDD" id="cd09607">
    <property type="entry name" value="M3B_PepF"/>
    <property type="match status" value="1"/>
</dbReference>
<dbReference type="InterPro" id="IPR042088">
    <property type="entry name" value="OligoPept_F_C"/>
</dbReference>
<keyword evidence="1 6" id="KW-0645">Protease</keyword>
<dbReference type="Pfam" id="PF08439">
    <property type="entry name" value="Peptidase_M3_N"/>
    <property type="match status" value="1"/>
</dbReference>
<sequence length="599" mass="68127">MTAPSWNLSIAYQSLSDEKINQDIDLIKQCILVLQQHVERRELVNVMQNAIQTKEAAGKLLETIDTFAHCYASQDARNSDANALTGKLAKLNSELTQAYTPYQDYLASASIDVIKQVLAHESGDVYGQAFLIACDRRVAETKLSVREEQLLAAMQVDGRDAWGRLYDSITGSIQIEMADNETIGFSQAASLLYGAEFEQQETAWRGIQKAMAQHKESFAAILNALAGWRHTEYQKRSYHKPVHFLDASLHGSRIQLATLEAMIETTKRNRAVGQKAGNLMAQVHGLGSMKPWNHMAGMPSLDNDQPSKYYRFDEAVEVIKAAFAQVDQEMADFVDMMVENGWIDAEPTPNRRLGAYCTKFAATRTPLVFMTWGGSRSDMLTLAHELGHAFHNWVMRDMPLCQTRYPMTLAETASIFAENVVRDYLLSVAESDEDKLEMLWEELSSAYALMINIPVRFEFEQALYQRRQEGELDAEQLCQLMSDTWKEWYGSSMDEPDPYFWASKLHFSISEISFYNYPYLFGYLFSIGVYAQREAKGEQFYRDYVELLRDTGSMVAEDVVERHLGMDLSKAEFWQQSIDLVNDKVSQFEALIAQRGQSS</sequence>
<dbReference type="PANTHER" id="PTHR34217:SF1">
    <property type="entry name" value="CARBOXYPEPTIDASE 1"/>
    <property type="match status" value="1"/>
</dbReference>
<gene>
    <name evidence="9" type="ORF">EGH82_13630</name>
</gene>
<dbReference type="RefSeq" id="WP_123782497.1">
    <property type="nucleotide sequence ID" value="NZ_RKIK01000040.1"/>
</dbReference>
<dbReference type="InterPro" id="IPR034006">
    <property type="entry name" value="M3B_PepF_2"/>
</dbReference>
<evidence type="ECO:0000259" key="8">
    <source>
        <dbReference type="Pfam" id="PF08439"/>
    </source>
</evidence>
<keyword evidence="3 6" id="KW-0378">Hydrolase</keyword>
<reference evidence="9 10" key="1">
    <citation type="submission" date="2018-11" db="EMBL/GenBank/DDBJ databases">
        <title>Vibrio ponticus strain CAIM 1751 pathogenic for the snapper Lutjanus guttatus.</title>
        <authorList>
            <person name="Soto-Rodriguez S."/>
            <person name="Lozano-Olvera R."/>
            <person name="Gomez-Gil B."/>
        </authorList>
    </citation>
    <scope>NUCLEOTIDE SEQUENCE [LARGE SCALE GENOMIC DNA]</scope>
    <source>
        <strain evidence="9 10">CAIM 1751</strain>
    </source>
</reference>
<evidence type="ECO:0000313" key="10">
    <source>
        <dbReference type="Proteomes" id="UP000278792"/>
    </source>
</evidence>
<dbReference type="AlphaFoldDB" id="A0A3N3DY76"/>
<dbReference type="InterPro" id="IPR013647">
    <property type="entry name" value="OligopepF_N_dom"/>
</dbReference>
<dbReference type="NCBIfam" id="TIGR02290">
    <property type="entry name" value="M3_fam_3"/>
    <property type="match status" value="1"/>
</dbReference>
<comment type="similarity">
    <text evidence="6">Belongs to the peptidase M3 family.</text>
</comment>
<dbReference type="GO" id="GO:0006508">
    <property type="term" value="P:proteolysis"/>
    <property type="evidence" value="ECO:0007669"/>
    <property type="project" value="UniProtKB-KW"/>
</dbReference>
<feature type="domain" description="Oligopeptidase F N-terminal" evidence="8">
    <location>
        <begin position="136"/>
        <end position="173"/>
    </location>
</feature>
<protein>
    <submittedName>
        <fullName evidence="9">M3 family oligoendopeptidase</fullName>
    </submittedName>
</protein>
<evidence type="ECO:0000256" key="1">
    <source>
        <dbReference type="ARBA" id="ARBA00022670"/>
    </source>
</evidence>
<name>A0A3N3DY76_9VIBR</name>
<evidence type="ECO:0000256" key="5">
    <source>
        <dbReference type="ARBA" id="ARBA00023049"/>
    </source>
</evidence>
<evidence type="ECO:0000256" key="2">
    <source>
        <dbReference type="ARBA" id="ARBA00022723"/>
    </source>
</evidence>
<keyword evidence="4 6" id="KW-0862">Zinc</keyword>
<dbReference type="EMBL" id="RKIK01000040">
    <property type="protein sequence ID" value="ROV59484.1"/>
    <property type="molecule type" value="Genomic_DNA"/>
</dbReference>
<dbReference type="GO" id="GO:0004181">
    <property type="term" value="F:metallocarboxypeptidase activity"/>
    <property type="evidence" value="ECO:0007669"/>
    <property type="project" value="InterPro"/>
</dbReference>
<feature type="domain" description="Peptidase M3A/M3B catalytic" evidence="7">
    <location>
        <begin position="198"/>
        <end position="576"/>
    </location>
</feature>
<evidence type="ECO:0000256" key="3">
    <source>
        <dbReference type="ARBA" id="ARBA00022801"/>
    </source>
</evidence>
<dbReference type="InterPro" id="IPR001567">
    <property type="entry name" value="Pept_M3A_M3B_dom"/>
</dbReference>
<dbReference type="GO" id="GO:0004222">
    <property type="term" value="F:metalloendopeptidase activity"/>
    <property type="evidence" value="ECO:0007669"/>
    <property type="project" value="InterPro"/>
</dbReference>
<evidence type="ECO:0000256" key="4">
    <source>
        <dbReference type="ARBA" id="ARBA00022833"/>
    </source>
</evidence>
<dbReference type="PANTHER" id="PTHR34217">
    <property type="entry name" value="METAL-DEPENDENT CARBOXYPEPTIDASE"/>
    <property type="match status" value="1"/>
</dbReference>
<dbReference type="Gene3D" id="1.20.140.70">
    <property type="entry name" value="Oligopeptidase f, N-terminal domain"/>
    <property type="match status" value="1"/>
</dbReference>
<evidence type="ECO:0000256" key="6">
    <source>
        <dbReference type="RuleBase" id="RU003435"/>
    </source>
</evidence>
<dbReference type="InterPro" id="IPR001333">
    <property type="entry name" value="Peptidase_M32_Taq"/>
</dbReference>
<keyword evidence="5 6" id="KW-0482">Metalloprotease</keyword>
<dbReference type="Gene3D" id="1.10.1370.20">
    <property type="entry name" value="Oligoendopeptidase f, C-terminal domain"/>
    <property type="match status" value="1"/>
</dbReference>
<dbReference type="Pfam" id="PF01432">
    <property type="entry name" value="Peptidase_M3"/>
    <property type="match status" value="1"/>
</dbReference>
<comment type="caution">
    <text evidence="9">The sequence shown here is derived from an EMBL/GenBank/DDBJ whole genome shotgun (WGS) entry which is preliminary data.</text>
</comment>